<dbReference type="Proteomes" id="UP001062846">
    <property type="component" value="Chromosome 13"/>
</dbReference>
<comment type="caution">
    <text evidence="1">The sequence shown here is derived from an EMBL/GenBank/DDBJ whole genome shotgun (WGS) entry which is preliminary data.</text>
</comment>
<reference evidence="1" key="1">
    <citation type="submission" date="2022-02" db="EMBL/GenBank/DDBJ databases">
        <title>Plant Genome Project.</title>
        <authorList>
            <person name="Zhang R.-G."/>
        </authorList>
    </citation>
    <scope>NUCLEOTIDE SEQUENCE</scope>
    <source>
        <strain evidence="1">AT1</strain>
    </source>
</reference>
<proteinExistence type="predicted"/>
<accession>A0ACC0LDA3</accession>
<name>A0ACC0LDA3_RHOML</name>
<keyword evidence="2" id="KW-1185">Reference proteome</keyword>
<sequence length="131" mass="14925">MTTATAMKTRKKSDIKLCGSGLICIKKTVDPELVYDIDGLDYVRLLRGQGCLDSDLYDYVEDELEKIGTDSLQPDLNYPSFKAHLYDQKTSQVFRMRLKGVGFEEKMQDKVYKAYVTKCPKGAEITVKPRN</sequence>
<organism evidence="1 2">
    <name type="scientific">Rhododendron molle</name>
    <name type="common">Chinese azalea</name>
    <name type="synonym">Azalea mollis</name>
    <dbReference type="NCBI Taxonomy" id="49168"/>
    <lineage>
        <taxon>Eukaryota</taxon>
        <taxon>Viridiplantae</taxon>
        <taxon>Streptophyta</taxon>
        <taxon>Embryophyta</taxon>
        <taxon>Tracheophyta</taxon>
        <taxon>Spermatophyta</taxon>
        <taxon>Magnoliopsida</taxon>
        <taxon>eudicotyledons</taxon>
        <taxon>Gunneridae</taxon>
        <taxon>Pentapetalae</taxon>
        <taxon>asterids</taxon>
        <taxon>Ericales</taxon>
        <taxon>Ericaceae</taxon>
        <taxon>Ericoideae</taxon>
        <taxon>Rhodoreae</taxon>
        <taxon>Rhododendron</taxon>
    </lineage>
</organism>
<dbReference type="EMBL" id="CM046400">
    <property type="protein sequence ID" value="KAI8526317.1"/>
    <property type="molecule type" value="Genomic_DNA"/>
</dbReference>
<evidence type="ECO:0000313" key="2">
    <source>
        <dbReference type="Proteomes" id="UP001062846"/>
    </source>
</evidence>
<evidence type="ECO:0000313" key="1">
    <source>
        <dbReference type="EMBL" id="KAI8526317.1"/>
    </source>
</evidence>
<gene>
    <name evidence="1" type="ORF">RHMOL_Rhmol13G0298700</name>
</gene>
<protein>
    <submittedName>
        <fullName evidence="1">Uncharacterized protein</fullName>
    </submittedName>
</protein>